<dbReference type="SUPFAM" id="SSF51182">
    <property type="entry name" value="RmlC-like cupins"/>
    <property type="match status" value="1"/>
</dbReference>
<evidence type="ECO:0000313" key="1">
    <source>
        <dbReference type="EMBL" id="CAB5216862.1"/>
    </source>
</evidence>
<dbReference type="InterPro" id="IPR014710">
    <property type="entry name" value="RmlC-like_jellyroll"/>
</dbReference>
<organism evidence="1">
    <name type="scientific">uncultured Caudovirales phage</name>
    <dbReference type="NCBI Taxonomy" id="2100421"/>
    <lineage>
        <taxon>Viruses</taxon>
        <taxon>Duplodnaviria</taxon>
        <taxon>Heunggongvirae</taxon>
        <taxon>Uroviricota</taxon>
        <taxon>Caudoviricetes</taxon>
        <taxon>Peduoviridae</taxon>
        <taxon>Maltschvirus</taxon>
        <taxon>Maltschvirus maltsch</taxon>
    </lineage>
</organism>
<accession>A0A6J7WKW3</accession>
<sequence length="110" mass="12784">MQNLPFITSKDDRRILYEYIEDETFKAAKVVVALSEIPIGDHYHLKKEEVFFLLYGSFKELHIGKDIDYNVDAPCKIKIERGVYHKFVLEIGSVLLCVTTAKFDINDEIK</sequence>
<dbReference type="Gene3D" id="2.60.120.10">
    <property type="entry name" value="Jelly Rolls"/>
    <property type="match status" value="1"/>
</dbReference>
<protein>
    <recommendedName>
        <fullName evidence="2">Cupin domain-containing protein</fullName>
    </recommendedName>
</protein>
<dbReference type="EMBL" id="LR798247">
    <property type="protein sequence ID" value="CAB5216862.1"/>
    <property type="molecule type" value="Genomic_DNA"/>
</dbReference>
<name>A0A6J7WKW3_9CAUD</name>
<proteinExistence type="predicted"/>
<reference evidence="1" key="1">
    <citation type="submission" date="2020-05" db="EMBL/GenBank/DDBJ databases">
        <authorList>
            <person name="Chiriac C."/>
            <person name="Salcher M."/>
            <person name="Ghai R."/>
            <person name="Kavagutti S V."/>
        </authorList>
    </citation>
    <scope>NUCLEOTIDE SEQUENCE</scope>
</reference>
<gene>
    <name evidence="1" type="ORF">UFOVP198_11</name>
</gene>
<evidence type="ECO:0008006" key="2">
    <source>
        <dbReference type="Google" id="ProtNLM"/>
    </source>
</evidence>
<dbReference type="InterPro" id="IPR011051">
    <property type="entry name" value="RmlC_Cupin_sf"/>
</dbReference>